<feature type="binding site" evidence="2">
    <location>
        <position position="187"/>
    </location>
    <ligand>
        <name>substrate</name>
    </ligand>
</feature>
<keyword evidence="4" id="KW-1185">Reference proteome</keyword>
<reference evidence="3 4" key="1">
    <citation type="submission" date="2016-10" db="EMBL/GenBank/DDBJ databases">
        <authorList>
            <person name="de Groot N.N."/>
        </authorList>
    </citation>
    <scope>NUCLEOTIDE SEQUENCE [LARGE SCALE GENOMIC DNA]</scope>
    <source>
        <strain evidence="3 4">KHGC13</strain>
    </source>
</reference>
<feature type="binding site" evidence="2">
    <location>
        <position position="33"/>
    </location>
    <ligand>
        <name>substrate</name>
    </ligand>
</feature>
<accession>A0A1I7HPE5</accession>
<feature type="binding site" evidence="2">
    <location>
        <position position="67"/>
    </location>
    <ligand>
        <name>substrate</name>
    </ligand>
</feature>
<feature type="binding site" evidence="2">
    <location>
        <position position="16"/>
    </location>
    <ligand>
        <name>Mg(2+)</name>
        <dbReference type="ChEBI" id="CHEBI:18420"/>
    </ligand>
</feature>
<dbReference type="GO" id="GO:0016094">
    <property type="term" value="P:polyprenol biosynthetic process"/>
    <property type="evidence" value="ECO:0007669"/>
    <property type="project" value="TreeGrafter"/>
</dbReference>
<evidence type="ECO:0000256" key="1">
    <source>
        <dbReference type="ARBA" id="ARBA00022679"/>
    </source>
</evidence>
<protein>
    <recommendedName>
        <fullName evidence="2">Isoprenyl transferase</fullName>
        <ecNumber evidence="2">2.5.1.-</ecNumber>
    </recommendedName>
</protein>
<evidence type="ECO:0000313" key="3">
    <source>
        <dbReference type="EMBL" id="SFU62479.1"/>
    </source>
</evidence>
<dbReference type="Gene3D" id="3.40.1180.10">
    <property type="entry name" value="Decaprenyl diphosphate synthase-like"/>
    <property type="match status" value="1"/>
</dbReference>
<proteinExistence type="inferred from homology"/>
<dbReference type="GO" id="GO:0005829">
    <property type="term" value="C:cytosol"/>
    <property type="evidence" value="ECO:0007669"/>
    <property type="project" value="TreeGrafter"/>
</dbReference>
<dbReference type="InterPro" id="IPR001441">
    <property type="entry name" value="UPP_synth-like"/>
</dbReference>
<feature type="binding site" evidence="2">
    <location>
        <position position="65"/>
    </location>
    <ligand>
        <name>substrate</name>
    </ligand>
</feature>
<dbReference type="PANTHER" id="PTHR10291">
    <property type="entry name" value="DEHYDRODOLICHYL DIPHOSPHATE SYNTHASE FAMILY MEMBER"/>
    <property type="match status" value="1"/>
</dbReference>
<dbReference type="Pfam" id="PF01255">
    <property type="entry name" value="Prenyltransf"/>
    <property type="match status" value="1"/>
</dbReference>
<feature type="binding site" evidence="2">
    <location>
        <begin position="193"/>
        <end position="195"/>
    </location>
    <ligand>
        <name>substrate</name>
    </ligand>
</feature>
<dbReference type="AlphaFoldDB" id="A0A1I7HPE5"/>
<dbReference type="NCBIfam" id="NF011405">
    <property type="entry name" value="PRK14830.1"/>
    <property type="match status" value="1"/>
</dbReference>
<gene>
    <name evidence="3" type="ORF">SAMN05216508_12110</name>
</gene>
<feature type="active site" evidence="2">
    <location>
        <position position="16"/>
    </location>
</feature>
<dbReference type="NCBIfam" id="TIGR00055">
    <property type="entry name" value="uppS"/>
    <property type="match status" value="1"/>
</dbReference>
<dbReference type="EMBL" id="FPBT01000021">
    <property type="protein sequence ID" value="SFU62479.1"/>
    <property type="molecule type" value="Genomic_DNA"/>
</dbReference>
<dbReference type="HAMAP" id="MF_01139">
    <property type="entry name" value="ISPT"/>
    <property type="match status" value="1"/>
</dbReference>
<feature type="binding site" evidence="2">
    <location>
        <position position="21"/>
    </location>
    <ligand>
        <name>substrate</name>
    </ligand>
</feature>
<feature type="binding site" evidence="2">
    <location>
        <begin position="17"/>
        <end position="20"/>
    </location>
    <ligand>
        <name>substrate</name>
    </ligand>
</feature>
<dbReference type="PROSITE" id="PS01066">
    <property type="entry name" value="UPP_SYNTHASE"/>
    <property type="match status" value="1"/>
</dbReference>
<dbReference type="Proteomes" id="UP000198817">
    <property type="component" value="Unassembled WGS sequence"/>
</dbReference>
<dbReference type="FunFam" id="3.40.1180.10:FF:000001">
    <property type="entry name" value="(2E,6E)-farnesyl-diphosphate-specific ditrans,polycis-undecaprenyl-diphosphate synthase"/>
    <property type="match status" value="1"/>
</dbReference>
<evidence type="ECO:0000256" key="2">
    <source>
        <dbReference type="HAMAP-Rule" id="MF_01139"/>
    </source>
</evidence>
<comment type="similarity">
    <text evidence="2">Belongs to the UPP synthase family.</text>
</comment>
<keyword evidence="1 2" id="KW-0808">Transferase</keyword>
<dbReference type="PANTHER" id="PTHR10291:SF0">
    <property type="entry name" value="DEHYDRODOLICHYL DIPHOSPHATE SYNTHASE 2"/>
    <property type="match status" value="1"/>
</dbReference>
<dbReference type="GO" id="GO:0008834">
    <property type="term" value="F:ditrans,polycis-undecaprenyl-diphosphate synthase [(2E,6E)-farnesyl-diphosphate specific] activity"/>
    <property type="evidence" value="ECO:0007669"/>
    <property type="project" value="TreeGrafter"/>
</dbReference>
<dbReference type="CDD" id="cd00475">
    <property type="entry name" value="Cis_IPPS"/>
    <property type="match status" value="1"/>
</dbReference>
<comment type="cofactor">
    <cofactor evidence="2">
        <name>Mg(2+)</name>
        <dbReference type="ChEBI" id="CHEBI:18420"/>
    </cofactor>
    <text evidence="2">Binds 2 magnesium ions per subunit.</text>
</comment>
<evidence type="ECO:0000313" key="4">
    <source>
        <dbReference type="Proteomes" id="UP000198817"/>
    </source>
</evidence>
<dbReference type="GO" id="GO:0030145">
    <property type="term" value="F:manganese ion binding"/>
    <property type="evidence" value="ECO:0007669"/>
    <property type="project" value="TreeGrafter"/>
</dbReference>
<dbReference type="InterPro" id="IPR036424">
    <property type="entry name" value="UPP_synth-like_sf"/>
</dbReference>
<feature type="binding site" evidence="2">
    <location>
        <position position="206"/>
    </location>
    <ligand>
        <name>Mg(2+)</name>
        <dbReference type="ChEBI" id="CHEBI:18420"/>
    </ligand>
</feature>
<dbReference type="EC" id="2.5.1.-" evidence="2"/>
<dbReference type="STRING" id="155865.SAMN05216515_12210"/>
<sequence>MLDRNRIPRHVAIIMDGNGRWAKRRGLPRLAGHNAGMESMTEIVREASNLGVKYLTVYAFSTENWKRSMEEVSGIFRLLVKFVDLDLKELISENVKVKVFGDYSPLPEKARKSMDETLEETKDNTGMQFNICLNYGGRDDILRAVNELAEEIRAGEIQGPVTEDMISRRLWSGDRNGNVPDPDLIIRTSGEERLSNFLLWQCAYSEFAFTDVLWPDFTPEIFRSLLEEYQGRDRRYGGRNEEKK</sequence>
<name>A0A1I7HPE5_9FIRM</name>
<feature type="binding site" evidence="2">
    <location>
        <position position="29"/>
    </location>
    <ligand>
        <name>substrate</name>
    </ligand>
</feature>
<dbReference type="SUPFAM" id="SSF64005">
    <property type="entry name" value="Undecaprenyl diphosphate synthase"/>
    <property type="match status" value="1"/>
</dbReference>
<dbReference type="GO" id="GO:0000287">
    <property type="term" value="F:magnesium ion binding"/>
    <property type="evidence" value="ECO:0007669"/>
    <property type="project" value="UniProtKB-UniRule"/>
</dbReference>
<keyword evidence="2" id="KW-0460">Magnesium</keyword>
<comment type="function">
    <text evidence="2">Catalyzes the condensation of isopentenyl diphosphate (IPP) with allylic pyrophosphates generating different type of terpenoids.</text>
</comment>
<keyword evidence="2" id="KW-0479">Metal-binding</keyword>
<comment type="subunit">
    <text evidence="2">Homodimer.</text>
</comment>
<dbReference type="InterPro" id="IPR018520">
    <property type="entry name" value="UPP_synth-like_CS"/>
</dbReference>
<feature type="active site" description="Proton acceptor" evidence="2">
    <location>
        <position position="64"/>
    </location>
</feature>
<feature type="binding site" evidence="2">
    <location>
        <begin position="61"/>
        <end position="63"/>
    </location>
    <ligand>
        <name>substrate</name>
    </ligand>
</feature>
<organism evidence="3 4">
    <name type="scientific">Eubacterium pyruvativorans</name>
    <dbReference type="NCBI Taxonomy" id="155865"/>
    <lineage>
        <taxon>Bacteria</taxon>
        <taxon>Bacillati</taxon>
        <taxon>Bacillota</taxon>
        <taxon>Clostridia</taxon>
        <taxon>Eubacteriales</taxon>
        <taxon>Eubacteriaceae</taxon>
        <taxon>Eubacterium</taxon>
    </lineage>
</organism>